<dbReference type="InterPro" id="IPR004263">
    <property type="entry name" value="Exostosin"/>
</dbReference>
<keyword evidence="4" id="KW-0812">Transmembrane</keyword>
<organism evidence="7 8">
    <name type="scientific">Cocos nucifera</name>
    <name type="common">Coconut palm</name>
    <dbReference type="NCBI Taxonomy" id="13894"/>
    <lineage>
        <taxon>Eukaryota</taxon>
        <taxon>Viridiplantae</taxon>
        <taxon>Streptophyta</taxon>
        <taxon>Embryophyta</taxon>
        <taxon>Tracheophyta</taxon>
        <taxon>Spermatophyta</taxon>
        <taxon>Magnoliopsida</taxon>
        <taxon>Liliopsida</taxon>
        <taxon>Arecaceae</taxon>
        <taxon>Arecoideae</taxon>
        <taxon>Cocoseae</taxon>
        <taxon>Attaleinae</taxon>
        <taxon>Cocos</taxon>
    </lineage>
</organism>
<gene>
    <name evidence="7" type="ORF">COCNU_01G018370</name>
</gene>
<keyword evidence="3" id="KW-0808">Transferase</keyword>
<evidence type="ECO:0000259" key="6">
    <source>
        <dbReference type="Pfam" id="PF03016"/>
    </source>
</evidence>
<dbReference type="EMBL" id="CM017872">
    <property type="protein sequence ID" value="KAG1327903.1"/>
    <property type="molecule type" value="Genomic_DNA"/>
</dbReference>
<feature type="domain" description="Exostosin GT47" evidence="6">
    <location>
        <begin position="1"/>
        <end position="114"/>
    </location>
</feature>
<accession>A0A8K0HXC7</accession>
<evidence type="ECO:0000256" key="5">
    <source>
        <dbReference type="ARBA" id="ARBA00023034"/>
    </source>
</evidence>
<dbReference type="InterPro" id="IPR040911">
    <property type="entry name" value="Exostosin_GT47"/>
</dbReference>
<evidence type="ECO:0000256" key="4">
    <source>
        <dbReference type="ARBA" id="ARBA00022968"/>
    </source>
</evidence>
<protein>
    <submittedName>
        <fullName evidence="7">Putative glycosyltransferase</fullName>
    </submittedName>
</protein>
<dbReference type="PANTHER" id="PTHR11062">
    <property type="entry name" value="EXOSTOSIN HEPARAN SULFATE GLYCOSYLTRANSFERASE -RELATED"/>
    <property type="match status" value="1"/>
</dbReference>
<keyword evidence="5" id="KW-0333">Golgi apparatus</keyword>
<keyword evidence="8" id="KW-1185">Reference proteome</keyword>
<evidence type="ECO:0000313" key="7">
    <source>
        <dbReference type="EMBL" id="KAG1327903.1"/>
    </source>
</evidence>
<evidence type="ECO:0000256" key="1">
    <source>
        <dbReference type="ARBA" id="ARBA00004323"/>
    </source>
</evidence>
<dbReference type="PANTHER" id="PTHR11062:SF337">
    <property type="entry name" value="OS04G0109900 PROTEIN"/>
    <property type="match status" value="1"/>
</dbReference>
<reference evidence="7" key="2">
    <citation type="submission" date="2019-07" db="EMBL/GenBank/DDBJ databases">
        <authorList>
            <person name="Yang Y."/>
            <person name="Bocs S."/>
            <person name="Baudouin L."/>
        </authorList>
    </citation>
    <scope>NUCLEOTIDE SEQUENCE</scope>
    <source>
        <tissue evidence="7">Spear leaf of Hainan Tall coconut</tissue>
    </source>
</reference>
<evidence type="ECO:0000256" key="3">
    <source>
        <dbReference type="ARBA" id="ARBA00022676"/>
    </source>
</evidence>
<evidence type="ECO:0000256" key="2">
    <source>
        <dbReference type="ARBA" id="ARBA00010271"/>
    </source>
</evidence>
<dbReference type="GO" id="GO:0016757">
    <property type="term" value="F:glycosyltransferase activity"/>
    <property type="evidence" value="ECO:0007669"/>
    <property type="project" value="UniProtKB-KW"/>
</dbReference>
<dbReference type="GO" id="GO:0000139">
    <property type="term" value="C:Golgi membrane"/>
    <property type="evidence" value="ECO:0007669"/>
    <property type="project" value="UniProtKB-SubCell"/>
</dbReference>
<dbReference type="OrthoDB" id="1709134at2759"/>
<sequence length="117" mass="13903">MEKGFRVYVYEEGEPPLVHEGPCKDIYTTEGRFIEELEQQQEAGGLRTWDPARAHAFFLPFSVVNMVRYVYKDQSWDHTPIKRFVTDYFRVIASKHPFWNRTNGADHFMLSCHDWVT</sequence>
<dbReference type="Pfam" id="PF03016">
    <property type="entry name" value="Exostosin_GT47"/>
    <property type="match status" value="1"/>
</dbReference>
<name>A0A8K0HXC7_COCNU</name>
<dbReference type="AlphaFoldDB" id="A0A8K0HXC7"/>
<comment type="subcellular location">
    <subcellularLocation>
        <location evidence="1">Golgi apparatus membrane</location>
        <topology evidence="1">Single-pass type II membrane protein</topology>
    </subcellularLocation>
</comment>
<keyword evidence="4" id="KW-0735">Signal-anchor</keyword>
<proteinExistence type="inferred from homology"/>
<reference evidence="7" key="1">
    <citation type="journal article" date="2017" name="Gigascience">
        <title>The genome draft of coconut (Cocos nucifera).</title>
        <authorList>
            <person name="Xiao Y."/>
            <person name="Xu P."/>
            <person name="Fan H."/>
            <person name="Baudouin L."/>
            <person name="Xia W."/>
            <person name="Bocs S."/>
            <person name="Xu J."/>
            <person name="Li Q."/>
            <person name="Guo A."/>
            <person name="Zhou L."/>
            <person name="Li J."/>
            <person name="Wu Y."/>
            <person name="Ma Z."/>
            <person name="Armero A."/>
            <person name="Issali A.E."/>
            <person name="Liu N."/>
            <person name="Peng M."/>
            <person name="Yang Y."/>
        </authorList>
    </citation>
    <scope>NUCLEOTIDE SEQUENCE</scope>
    <source>
        <tissue evidence="7">Spear leaf of Hainan Tall coconut</tissue>
    </source>
</reference>
<comment type="caution">
    <text evidence="7">The sequence shown here is derived from an EMBL/GenBank/DDBJ whole genome shotgun (WGS) entry which is preliminary data.</text>
</comment>
<evidence type="ECO:0000313" key="8">
    <source>
        <dbReference type="Proteomes" id="UP000797356"/>
    </source>
</evidence>
<keyword evidence="3" id="KW-0328">Glycosyltransferase</keyword>
<comment type="similarity">
    <text evidence="2">Belongs to the glycosyltransferase 47 family.</text>
</comment>
<dbReference type="Proteomes" id="UP000797356">
    <property type="component" value="Chromosome 1"/>
</dbReference>